<dbReference type="AlphaFoldDB" id="A0A3L6QZT1"/>
<name>A0A3L6QZT1_PANMI</name>
<dbReference type="EMBL" id="PQIB02000010">
    <property type="protein sequence ID" value="RLM92524.1"/>
    <property type="molecule type" value="Genomic_DNA"/>
</dbReference>
<dbReference type="OrthoDB" id="688769at2759"/>
<reference evidence="2" key="1">
    <citation type="journal article" date="2019" name="Nat. Commun.">
        <title>The genome of broomcorn millet.</title>
        <authorList>
            <person name="Zou C."/>
            <person name="Miki D."/>
            <person name="Li D."/>
            <person name="Tang Q."/>
            <person name="Xiao L."/>
            <person name="Rajput S."/>
            <person name="Deng P."/>
            <person name="Jia W."/>
            <person name="Huang R."/>
            <person name="Zhang M."/>
            <person name="Sun Y."/>
            <person name="Hu J."/>
            <person name="Fu X."/>
            <person name="Schnable P.S."/>
            <person name="Li F."/>
            <person name="Zhang H."/>
            <person name="Feng B."/>
            <person name="Zhu X."/>
            <person name="Liu R."/>
            <person name="Schnable J.C."/>
            <person name="Zhu J.-K."/>
            <person name="Zhang H."/>
        </authorList>
    </citation>
    <scope>NUCLEOTIDE SEQUENCE [LARGE SCALE GENOMIC DNA]</scope>
</reference>
<sequence length="116" mass="13050">MKIKGYREIIREFRHKTGLNHDVRQMQNEVRKLKKYHYALIALANQSGVSELPGGGYPVPNHVWDRLHKADVILPVSDEDDEEAEELGAASAVEEDVNMNALRDEIAAACLLASRL</sequence>
<comment type="caution">
    <text evidence="1">The sequence shown here is derived from an EMBL/GenBank/DDBJ whole genome shotgun (WGS) entry which is preliminary data.</text>
</comment>
<accession>A0A3L6QZT1</accession>
<proteinExistence type="predicted"/>
<evidence type="ECO:0000313" key="1">
    <source>
        <dbReference type="EMBL" id="RLM92524.1"/>
    </source>
</evidence>
<dbReference type="Proteomes" id="UP000275267">
    <property type="component" value="Unassembled WGS sequence"/>
</dbReference>
<protein>
    <submittedName>
        <fullName evidence="1">Uncharacterized protein</fullName>
    </submittedName>
</protein>
<gene>
    <name evidence="1" type="ORF">C2845_PM08G07650</name>
</gene>
<keyword evidence="2" id="KW-1185">Reference proteome</keyword>
<evidence type="ECO:0000313" key="2">
    <source>
        <dbReference type="Proteomes" id="UP000275267"/>
    </source>
</evidence>
<organism evidence="1 2">
    <name type="scientific">Panicum miliaceum</name>
    <name type="common">Proso millet</name>
    <name type="synonym">Broomcorn millet</name>
    <dbReference type="NCBI Taxonomy" id="4540"/>
    <lineage>
        <taxon>Eukaryota</taxon>
        <taxon>Viridiplantae</taxon>
        <taxon>Streptophyta</taxon>
        <taxon>Embryophyta</taxon>
        <taxon>Tracheophyta</taxon>
        <taxon>Spermatophyta</taxon>
        <taxon>Magnoliopsida</taxon>
        <taxon>Liliopsida</taxon>
        <taxon>Poales</taxon>
        <taxon>Poaceae</taxon>
        <taxon>PACMAD clade</taxon>
        <taxon>Panicoideae</taxon>
        <taxon>Panicodae</taxon>
        <taxon>Paniceae</taxon>
        <taxon>Panicinae</taxon>
        <taxon>Panicum</taxon>
        <taxon>Panicum sect. Panicum</taxon>
    </lineage>
</organism>